<keyword evidence="4" id="KW-1185">Reference proteome</keyword>
<organism evidence="3 4">
    <name type="scientific">Alkanindiges illinoisensis</name>
    <dbReference type="NCBI Taxonomy" id="197183"/>
    <lineage>
        <taxon>Bacteria</taxon>
        <taxon>Pseudomonadati</taxon>
        <taxon>Pseudomonadota</taxon>
        <taxon>Gammaproteobacteria</taxon>
        <taxon>Moraxellales</taxon>
        <taxon>Moraxellaceae</taxon>
        <taxon>Alkanindiges</taxon>
    </lineage>
</organism>
<evidence type="ECO:0000313" key="3">
    <source>
        <dbReference type="EMBL" id="TEU24777.1"/>
    </source>
</evidence>
<feature type="compositionally biased region" description="Polar residues" evidence="1">
    <location>
        <begin position="633"/>
        <end position="642"/>
    </location>
</feature>
<feature type="signal peptide" evidence="2">
    <location>
        <begin position="1"/>
        <end position="34"/>
    </location>
</feature>
<name>A0A4Y7XAS1_9GAMM</name>
<dbReference type="RefSeq" id="WP_134245160.1">
    <property type="nucleotide sequence ID" value="NZ_SNTY01000058.1"/>
</dbReference>
<evidence type="ECO:0000313" key="4">
    <source>
        <dbReference type="Proteomes" id="UP000297834"/>
    </source>
</evidence>
<dbReference type="OrthoDB" id="6074716at2"/>
<accession>A0A4Y7XAS1</accession>
<keyword evidence="2" id="KW-0732">Signal</keyword>
<dbReference type="EMBL" id="SNTY01000058">
    <property type="protein sequence ID" value="TEU24777.1"/>
    <property type="molecule type" value="Genomic_DNA"/>
</dbReference>
<sequence length="719" mass="75717">MSYLRVKSGLRSNFRLSTLALSVSLSLMSSHGFALEALDDESLADSTGEGLAFLPQDFGVVMQGTTYRDTNGNISSLNNPNQADLDNRANDTGYIRLIPVGPLTAESQDTNKDGAVNTSDQPVGKADIYLYGLAISQSSQNYGAARSSTDWNGRFGRNIDSWGSAINPWVFKVATEKDVPNFSAISPADAGKGDVSYLALEAPLYHADSDGNSADGVNAGIAGLSPAEQSAYNLKLGLWADIFVRDPKVAENLTSTGTQFDLGGAGRANRLRFQAVWDGFSLNGSNLKIFQTLGGATNTGGMSSFYNNTLGISGLLRLNSGDGQTLRASVSGTESKSRAEGAWTLLHDGSAADFATTSVAGSGASCNNGTQSAAPNYGATGCQYQVRQRAITDTSTAATWTPPSKSSVLRISTRETGNTGRLATPAINAGVAPSFDPNEGLFLYNPNINLVLGSLYQPLTVGVAPDGKNITLEIARIPNKESIYKQVYTNYADINPATNGGYYGSTCNIYQCGAQANLDGTRYQGSNATHSSITIGSTVYNPTTNTLEAYKGIEAVGISFGAMNSYANTAKATYTELQQRQRQQATVGTWTYNCSSTFFGGSCGNSSTGTMYDWVYNNNGTYETNDRQPLPANGTNSSNPGVVPSSAQFPTVTNRTWDASSATWMTADSTAQNFVGIVPSTIPAAPMVNATPSSAANNFGSAAIDGLLIQHMKITTKGL</sequence>
<evidence type="ECO:0000256" key="2">
    <source>
        <dbReference type="SAM" id="SignalP"/>
    </source>
</evidence>
<reference evidence="3 4" key="1">
    <citation type="submission" date="2019-03" db="EMBL/GenBank/DDBJ databases">
        <title>Alkanindiges illinoisensis: a potential pathogenic isolated from ascites of a gastric cancer patient with abdominal metastasis.</title>
        <authorList>
            <person name="Hu X."/>
            <person name="Yang B."/>
            <person name="Yan X."/>
            <person name="Lin L."/>
            <person name="Zhao H."/>
            <person name="Zhou F."/>
            <person name="Su B."/>
            <person name="Chen J."/>
            <person name="Rui Y."/>
            <person name="Wang Q."/>
            <person name="Zheng L."/>
        </authorList>
    </citation>
    <scope>NUCLEOTIDE SEQUENCE [LARGE SCALE GENOMIC DNA]</scope>
    <source>
        <strain evidence="3 4">NFYY 23406</strain>
    </source>
</reference>
<feature type="region of interest" description="Disordered" evidence="1">
    <location>
        <begin position="623"/>
        <end position="642"/>
    </location>
</feature>
<comment type="caution">
    <text evidence="3">The sequence shown here is derived from an EMBL/GenBank/DDBJ whole genome shotgun (WGS) entry which is preliminary data.</text>
</comment>
<dbReference type="AlphaFoldDB" id="A0A4Y7XAS1"/>
<gene>
    <name evidence="3" type="ORF">E2B99_11845</name>
</gene>
<proteinExistence type="predicted"/>
<protein>
    <submittedName>
        <fullName evidence="3">Uncharacterized protein</fullName>
    </submittedName>
</protein>
<evidence type="ECO:0000256" key="1">
    <source>
        <dbReference type="SAM" id="MobiDB-lite"/>
    </source>
</evidence>
<feature type="chain" id="PRO_5021364303" evidence="2">
    <location>
        <begin position="35"/>
        <end position="719"/>
    </location>
</feature>
<dbReference type="Proteomes" id="UP000297834">
    <property type="component" value="Unassembled WGS sequence"/>
</dbReference>